<feature type="region of interest" description="Disordered" evidence="1">
    <location>
        <begin position="122"/>
        <end position="152"/>
    </location>
</feature>
<dbReference type="AlphaFoldDB" id="A0A9N7ZFF1"/>
<dbReference type="Proteomes" id="UP001153269">
    <property type="component" value="Unassembled WGS sequence"/>
</dbReference>
<evidence type="ECO:0000313" key="3">
    <source>
        <dbReference type="Proteomes" id="UP001153269"/>
    </source>
</evidence>
<organism evidence="2 3">
    <name type="scientific">Pleuronectes platessa</name>
    <name type="common">European plaice</name>
    <dbReference type="NCBI Taxonomy" id="8262"/>
    <lineage>
        <taxon>Eukaryota</taxon>
        <taxon>Metazoa</taxon>
        <taxon>Chordata</taxon>
        <taxon>Craniata</taxon>
        <taxon>Vertebrata</taxon>
        <taxon>Euteleostomi</taxon>
        <taxon>Actinopterygii</taxon>
        <taxon>Neopterygii</taxon>
        <taxon>Teleostei</taxon>
        <taxon>Neoteleostei</taxon>
        <taxon>Acanthomorphata</taxon>
        <taxon>Carangaria</taxon>
        <taxon>Pleuronectiformes</taxon>
        <taxon>Pleuronectoidei</taxon>
        <taxon>Pleuronectidae</taxon>
        <taxon>Pleuronectes</taxon>
    </lineage>
</organism>
<keyword evidence="3" id="KW-1185">Reference proteome</keyword>
<evidence type="ECO:0000313" key="2">
    <source>
        <dbReference type="EMBL" id="CAB1460094.1"/>
    </source>
</evidence>
<reference evidence="2" key="1">
    <citation type="submission" date="2020-03" db="EMBL/GenBank/DDBJ databases">
        <authorList>
            <person name="Weist P."/>
        </authorList>
    </citation>
    <scope>NUCLEOTIDE SEQUENCE</scope>
</reference>
<gene>
    <name evidence="2" type="ORF">PLEPLA_LOCUS47931</name>
</gene>
<evidence type="ECO:0000256" key="1">
    <source>
        <dbReference type="SAM" id="MobiDB-lite"/>
    </source>
</evidence>
<accession>A0A9N7ZFF1</accession>
<dbReference type="EMBL" id="CADEAL010004460">
    <property type="protein sequence ID" value="CAB1460094.1"/>
    <property type="molecule type" value="Genomic_DNA"/>
</dbReference>
<name>A0A9N7ZFF1_PLEPL</name>
<sequence length="152" mass="16778">MGCLILQANNREQLSTGAPPASSAVCCTESANEGSTSDLNYREILKEKNLPSGTLWQGDVVSAKLRCWDAEVHHGAGLGRTRMQVSPTTIQRLMRHNDVFAALKVDKDKRKWEMNKKGKRVAWVNPRPGKGGCDRRTLMSRAPERRSGDGSS</sequence>
<feature type="compositionally biased region" description="Basic and acidic residues" evidence="1">
    <location>
        <begin position="132"/>
        <end position="152"/>
    </location>
</feature>
<comment type="caution">
    <text evidence="2">The sequence shown here is derived from an EMBL/GenBank/DDBJ whole genome shotgun (WGS) entry which is preliminary data.</text>
</comment>
<protein>
    <submittedName>
        <fullName evidence="2">Uncharacterized protein</fullName>
    </submittedName>
</protein>
<proteinExistence type="predicted"/>